<dbReference type="SUPFAM" id="SSF52091">
    <property type="entry name" value="SpoIIaa-like"/>
    <property type="match status" value="1"/>
</dbReference>
<dbReference type="EMBL" id="JANUGQ010000009">
    <property type="protein sequence ID" value="MCS0636646.1"/>
    <property type="molecule type" value="Genomic_DNA"/>
</dbReference>
<evidence type="ECO:0000259" key="3">
    <source>
        <dbReference type="PROSITE" id="PS50801"/>
    </source>
</evidence>
<protein>
    <recommendedName>
        <fullName evidence="2">Anti-sigma factor antagonist</fullName>
    </recommendedName>
</protein>
<reference evidence="4" key="1">
    <citation type="submission" date="2022-08" db="EMBL/GenBank/DDBJ databases">
        <authorList>
            <person name="Somphong A."/>
            <person name="Phongsopitanun W."/>
        </authorList>
    </citation>
    <scope>NUCLEOTIDE SEQUENCE</scope>
    <source>
        <strain evidence="4">LP05-1</strain>
    </source>
</reference>
<comment type="caution">
    <text evidence="4">The sequence shown here is derived from an EMBL/GenBank/DDBJ whole genome shotgun (WGS) entry which is preliminary data.</text>
</comment>
<evidence type="ECO:0000313" key="4">
    <source>
        <dbReference type="EMBL" id="MCS0636646.1"/>
    </source>
</evidence>
<dbReference type="PROSITE" id="PS50801">
    <property type="entry name" value="STAS"/>
    <property type="match status" value="1"/>
</dbReference>
<dbReference type="PANTHER" id="PTHR33495:SF2">
    <property type="entry name" value="ANTI-SIGMA FACTOR ANTAGONIST TM_1081-RELATED"/>
    <property type="match status" value="1"/>
</dbReference>
<dbReference type="InterPro" id="IPR003658">
    <property type="entry name" value="Anti-sigma_ant"/>
</dbReference>
<evidence type="ECO:0000256" key="2">
    <source>
        <dbReference type="RuleBase" id="RU003749"/>
    </source>
</evidence>
<dbReference type="InterPro" id="IPR036513">
    <property type="entry name" value="STAS_dom_sf"/>
</dbReference>
<organism evidence="4 5">
    <name type="scientific">Streptomyces pyxinae</name>
    <dbReference type="NCBI Taxonomy" id="2970734"/>
    <lineage>
        <taxon>Bacteria</taxon>
        <taxon>Bacillati</taxon>
        <taxon>Actinomycetota</taxon>
        <taxon>Actinomycetes</taxon>
        <taxon>Kitasatosporales</taxon>
        <taxon>Streptomycetaceae</taxon>
        <taxon>Streptomyces</taxon>
    </lineage>
</organism>
<dbReference type="RefSeq" id="WP_258787857.1">
    <property type="nucleotide sequence ID" value="NZ_JANUGQ010000009.1"/>
</dbReference>
<evidence type="ECO:0000313" key="5">
    <source>
        <dbReference type="Proteomes" id="UP001431313"/>
    </source>
</evidence>
<feature type="domain" description="STAS" evidence="3">
    <location>
        <begin position="11"/>
        <end position="116"/>
    </location>
</feature>
<gene>
    <name evidence="4" type="ORF">NX801_13450</name>
</gene>
<sequence>MHSPHDPDHSLRITEDQQPGAHVVRLAGEADLDNVAPLRALLEKAVPAGEPLVLDLSELRFADSTMLNVLLQTYAELGDRLRIAAPSRFVLRLFSLTGLEDVLPIHASVAEATGVAVPPVAGG</sequence>
<dbReference type="Proteomes" id="UP001431313">
    <property type="component" value="Unassembled WGS sequence"/>
</dbReference>
<dbReference type="InterPro" id="IPR058548">
    <property type="entry name" value="MlaB-like_STAS"/>
</dbReference>
<dbReference type="CDD" id="cd07043">
    <property type="entry name" value="STAS_anti-anti-sigma_factors"/>
    <property type="match status" value="1"/>
</dbReference>
<keyword evidence="5" id="KW-1185">Reference proteome</keyword>
<name>A0ABT2CIW5_9ACTN</name>
<accession>A0ABT2CIW5</accession>
<dbReference type="Gene3D" id="3.30.750.24">
    <property type="entry name" value="STAS domain"/>
    <property type="match status" value="1"/>
</dbReference>
<proteinExistence type="inferred from homology"/>
<comment type="similarity">
    <text evidence="1 2">Belongs to the anti-sigma-factor antagonist family.</text>
</comment>
<dbReference type="Pfam" id="PF13466">
    <property type="entry name" value="STAS_2"/>
    <property type="match status" value="1"/>
</dbReference>
<dbReference type="InterPro" id="IPR002645">
    <property type="entry name" value="STAS_dom"/>
</dbReference>
<evidence type="ECO:0000256" key="1">
    <source>
        <dbReference type="ARBA" id="ARBA00009013"/>
    </source>
</evidence>
<dbReference type="PANTHER" id="PTHR33495">
    <property type="entry name" value="ANTI-SIGMA FACTOR ANTAGONIST TM_1081-RELATED-RELATED"/>
    <property type="match status" value="1"/>
</dbReference>
<dbReference type="NCBIfam" id="TIGR00377">
    <property type="entry name" value="ant_ant_sig"/>
    <property type="match status" value="1"/>
</dbReference>